<feature type="compositionally biased region" description="Basic and acidic residues" evidence="1">
    <location>
        <begin position="92"/>
        <end position="102"/>
    </location>
</feature>
<dbReference type="AlphaFoldDB" id="A0A6J4SH15"/>
<name>A0A6J4SH15_9ACTN</name>
<proteinExistence type="predicted"/>
<evidence type="ECO:0000313" key="2">
    <source>
        <dbReference type="EMBL" id="CAA9492114.1"/>
    </source>
</evidence>
<feature type="compositionally biased region" description="Basic residues" evidence="1">
    <location>
        <begin position="157"/>
        <end position="169"/>
    </location>
</feature>
<gene>
    <name evidence="2" type="ORF">AVDCRST_MAG69-1418</name>
</gene>
<feature type="non-terminal residue" evidence="2">
    <location>
        <position position="1"/>
    </location>
</feature>
<organism evidence="2">
    <name type="scientific">uncultured Solirubrobacteraceae bacterium</name>
    <dbReference type="NCBI Taxonomy" id="1162706"/>
    <lineage>
        <taxon>Bacteria</taxon>
        <taxon>Bacillati</taxon>
        <taxon>Actinomycetota</taxon>
        <taxon>Thermoleophilia</taxon>
        <taxon>Solirubrobacterales</taxon>
        <taxon>Solirubrobacteraceae</taxon>
        <taxon>environmental samples</taxon>
    </lineage>
</organism>
<dbReference type="EMBL" id="CADCVP010000151">
    <property type="protein sequence ID" value="CAA9492114.1"/>
    <property type="molecule type" value="Genomic_DNA"/>
</dbReference>
<accession>A0A6J4SH15</accession>
<feature type="compositionally biased region" description="Basic and acidic residues" evidence="1">
    <location>
        <begin position="173"/>
        <end position="189"/>
    </location>
</feature>
<reference evidence="2" key="1">
    <citation type="submission" date="2020-02" db="EMBL/GenBank/DDBJ databases">
        <authorList>
            <person name="Meier V. D."/>
        </authorList>
    </citation>
    <scope>NUCLEOTIDE SEQUENCE</scope>
    <source>
        <strain evidence="2">AVDCRST_MAG69</strain>
    </source>
</reference>
<protein>
    <submittedName>
        <fullName evidence="2">Uncharacterized protein</fullName>
    </submittedName>
</protein>
<evidence type="ECO:0000256" key="1">
    <source>
        <dbReference type="SAM" id="MobiDB-lite"/>
    </source>
</evidence>
<sequence>GLPDPDGDRPGGRDGQHHGRRSVSDLLSGAPRAWHPAADRQRDQHVRARPHRDRRRAGVPARAARAAVSADLPGRPGRVGLAGRRRPAARLPGRDLRAPDPLPDRRLLAAGLRPALGHVAGRHAPAGPQPRRAVVQHPGGVLLRRLLRRCGGGALPRPRRPVLQRHHASAQRAQERADGDRQRGGDGRLRLPRRSHLVRRGRAGDRVADRRGDRHEAGALRARPRAAGGDRRPRRRGGAVDRPHL</sequence>
<feature type="compositionally biased region" description="Low complexity" evidence="1">
    <location>
        <begin position="58"/>
        <end position="82"/>
    </location>
</feature>
<feature type="region of interest" description="Disordered" evidence="1">
    <location>
        <begin position="152"/>
        <end position="245"/>
    </location>
</feature>
<feature type="non-terminal residue" evidence="2">
    <location>
        <position position="245"/>
    </location>
</feature>
<feature type="compositionally biased region" description="Basic and acidic residues" evidence="1">
    <location>
        <begin position="37"/>
        <end position="46"/>
    </location>
</feature>
<feature type="compositionally biased region" description="Basic residues" evidence="1">
    <location>
        <begin position="190"/>
        <end position="201"/>
    </location>
</feature>
<feature type="compositionally biased region" description="Basic residues" evidence="1">
    <location>
        <begin position="47"/>
        <end position="57"/>
    </location>
</feature>
<feature type="compositionally biased region" description="Basic and acidic residues" evidence="1">
    <location>
        <begin position="202"/>
        <end position="218"/>
    </location>
</feature>
<feature type="compositionally biased region" description="Basic and acidic residues" evidence="1">
    <location>
        <begin position="1"/>
        <end position="17"/>
    </location>
</feature>
<feature type="region of interest" description="Disordered" evidence="1">
    <location>
        <begin position="1"/>
        <end position="102"/>
    </location>
</feature>